<evidence type="ECO:0000256" key="2">
    <source>
        <dbReference type="RuleBase" id="RU362080"/>
    </source>
</evidence>
<dbReference type="EMBL" id="RXPE01000060">
    <property type="protein sequence ID" value="RTR19239.1"/>
    <property type="molecule type" value="Genomic_DNA"/>
</dbReference>
<evidence type="ECO:0000313" key="3">
    <source>
        <dbReference type="EMBL" id="RTR19239.1"/>
    </source>
</evidence>
<evidence type="ECO:0000313" key="4">
    <source>
        <dbReference type="Proteomes" id="UP000277766"/>
    </source>
</evidence>
<accession>A0A3S0JHP8</accession>
<reference evidence="3 4" key="1">
    <citation type="submission" date="2018-12" db="EMBL/GenBank/DDBJ databases">
        <title>Deinococcus radiophilus ATCC 27603 genome sequencing and assembly.</title>
        <authorList>
            <person name="Maclea K.S."/>
            <person name="Maynard C.R."/>
        </authorList>
    </citation>
    <scope>NUCLEOTIDE SEQUENCE [LARGE SCALE GENOMIC DNA]</scope>
    <source>
        <strain evidence="3 4">ATCC 27603</strain>
    </source>
</reference>
<dbReference type="InterPro" id="IPR036165">
    <property type="entry name" value="YefM-like_sf"/>
</dbReference>
<name>A0A3S0JHP8_9DEIO</name>
<organism evidence="3 4">
    <name type="scientific">Deinococcus radiophilus</name>
    <dbReference type="NCBI Taxonomy" id="32062"/>
    <lineage>
        <taxon>Bacteria</taxon>
        <taxon>Thermotogati</taxon>
        <taxon>Deinococcota</taxon>
        <taxon>Deinococci</taxon>
        <taxon>Deinococcales</taxon>
        <taxon>Deinococcaceae</taxon>
        <taxon>Deinococcus</taxon>
    </lineage>
</organism>
<dbReference type="RefSeq" id="WP_126353638.1">
    <property type="nucleotide sequence ID" value="NZ_CP086382.1"/>
</dbReference>
<comment type="caution">
    <text evidence="3">The sequence shown here is derived from an EMBL/GenBank/DDBJ whole genome shotgun (WGS) entry which is preliminary data.</text>
</comment>
<dbReference type="OrthoDB" id="72009at2"/>
<dbReference type="SUPFAM" id="SSF143120">
    <property type="entry name" value="YefM-like"/>
    <property type="match status" value="1"/>
</dbReference>
<evidence type="ECO:0000256" key="1">
    <source>
        <dbReference type="ARBA" id="ARBA00009981"/>
    </source>
</evidence>
<dbReference type="NCBIfam" id="TIGR01552">
    <property type="entry name" value="phd_fam"/>
    <property type="match status" value="1"/>
</dbReference>
<sequence>MTTISAREFNQQVSKVRKAASKEPVFITERGEPKHVLLSIEAYEALTGSQRNIADLLALDEDIDFELPQRSELTRAAELD</sequence>
<dbReference type="Proteomes" id="UP000277766">
    <property type="component" value="Unassembled WGS sequence"/>
</dbReference>
<dbReference type="Gene3D" id="3.40.1620.10">
    <property type="entry name" value="YefM-like domain"/>
    <property type="match status" value="1"/>
</dbReference>
<gene>
    <name evidence="3" type="ORF">EJ104_13485</name>
</gene>
<comment type="similarity">
    <text evidence="1 2">Belongs to the phD/YefM antitoxin family.</text>
</comment>
<proteinExistence type="inferred from homology"/>
<comment type="function">
    <text evidence="2">Antitoxin component of a type II toxin-antitoxin (TA) system.</text>
</comment>
<dbReference type="InterPro" id="IPR006442">
    <property type="entry name" value="Antitoxin_Phd/YefM"/>
</dbReference>
<protein>
    <recommendedName>
        <fullName evidence="2">Antitoxin</fullName>
    </recommendedName>
</protein>
<keyword evidence="4" id="KW-1185">Reference proteome</keyword>
<dbReference type="Pfam" id="PF02604">
    <property type="entry name" value="PhdYeFM_antitox"/>
    <property type="match status" value="1"/>
</dbReference>
<dbReference type="AlphaFoldDB" id="A0A3S0JHP8"/>